<keyword evidence="1" id="KW-0378">Hydrolase</keyword>
<dbReference type="InterPro" id="IPR020084">
    <property type="entry name" value="NUDIX_hydrolase_CS"/>
</dbReference>
<dbReference type="EMBL" id="JAYGJQ010000002">
    <property type="protein sequence ID" value="MEA9358001.1"/>
    <property type="molecule type" value="Genomic_DNA"/>
</dbReference>
<dbReference type="InterPro" id="IPR000086">
    <property type="entry name" value="NUDIX_hydrolase_dom"/>
</dbReference>
<evidence type="ECO:0000313" key="4">
    <source>
        <dbReference type="Proteomes" id="UP001302274"/>
    </source>
</evidence>
<dbReference type="PROSITE" id="PS51462">
    <property type="entry name" value="NUDIX"/>
    <property type="match status" value="1"/>
</dbReference>
<keyword evidence="4" id="KW-1185">Reference proteome</keyword>
<proteinExistence type="predicted"/>
<feature type="domain" description="Nudix hydrolase" evidence="2">
    <location>
        <begin position="2"/>
        <end position="137"/>
    </location>
</feature>
<organism evidence="3 4">
    <name type="scientific">Bacteriovorax antarcticus</name>
    <dbReference type="NCBI Taxonomy" id="3088717"/>
    <lineage>
        <taxon>Bacteria</taxon>
        <taxon>Pseudomonadati</taxon>
        <taxon>Bdellovibrionota</taxon>
        <taxon>Bacteriovoracia</taxon>
        <taxon>Bacteriovoracales</taxon>
        <taxon>Bacteriovoracaceae</taxon>
        <taxon>Bacteriovorax</taxon>
    </lineage>
</organism>
<protein>
    <submittedName>
        <fullName evidence="3">NUDIX domain-containing protein</fullName>
    </submittedName>
</protein>
<dbReference type="CDD" id="cd04663">
    <property type="entry name" value="NUDIX_Hydrolase"/>
    <property type="match status" value="1"/>
</dbReference>
<dbReference type="Pfam" id="PF00293">
    <property type="entry name" value="NUDIX"/>
    <property type="match status" value="1"/>
</dbReference>
<sequence>MKEKTKVVVYIFRNNKQEILVFSHRDIPSAGIQVVGGTVEPLEDFPSALIREIIEESGLHLELSELQKIGETKYLRKDRPEVNLRHYYEISPQNLPDSWAHVVHSNGEDNGLVFDFFWLEINEAKTVLTGNFGELLP</sequence>
<dbReference type="PROSITE" id="PS00893">
    <property type="entry name" value="NUDIX_BOX"/>
    <property type="match status" value="1"/>
</dbReference>
<dbReference type="Proteomes" id="UP001302274">
    <property type="component" value="Unassembled WGS sequence"/>
</dbReference>
<comment type="caution">
    <text evidence="3">The sequence shown here is derived from an EMBL/GenBank/DDBJ whole genome shotgun (WGS) entry which is preliminary data.</text>
</comment>
<reference evidence="3 4" key="1">
    <citation type="submission" date="2023-11" db="EMBL/GenBank/DDBJ databases">
        <title>A Novel Polar Bacteriovorax (B. antarcticus) Isolated from the Biocrust in Antarctica.</title>
        <authorList>
            <person name="Mun W."/>
            <person name="Choi S.Y."/>
            <person name="Mitchell R.J."/>
        </authorList>
    </citation>
    <scope>NUCLEOTIDE SEQUENCE [LARGE SCALE GENOMIC DNA]</scope>
    <source>
        <strain evidence="3 4">PP10</strain>
    </source>
</reference>
<evidence type="ECO:0000259" key="2">
    <source>
        <dbReference type="PROSITE" id="PS51462"/>
    </source>
</evidence>
<dbReference type="Gene3D" id="3.90.79.10">
    <property type="entry name" value="Nucleoside Triphosphate Pyrophosphohydrolase"/>
    <property type="match status" value="1"/>
</dbReference>
<evidence type="ECO:0000313" key="3">
    <source>
        <dbReference type="EMBL" id="MEA9358001.1"/>
    </source>
</evidence>
<dbReference type="RefSeq" id="WP_323578220.1">
    <property type="nucleotide sequence ID" value="NZ_JAYGJQ010000002.1"/>
</dbReference>
<dbReference type="SUPFAM" id="SSF55811">
    <property type="entry name" value="Nudix"/>
    <property type="match status" value="1"/>
</dbReference>
<dbReference type="InterPro" id="IPR015797">
    <property type="entry name" value="NUDIX_hydrolase-like_dom_sf"/>
</dbReference>
<name>A0ABU5VY62_9BACT</name>
<evidence type="ECO:0000256" key="1">
    <source>
        <dbReference type="ARBA" id="ARBA00022801"/>
    </source>
</evidence>
<accession>A0ABU5VY62</accession>
<gene>
    <name evidence="3" type="ORF">SHI21_17345</name>
</gene>